<dbReference type="PANTHER" id="PTHR24346:SF30">
    <property type="entry name" value="MATERNAL EMBRYONIC LEUCINE ZIPPER KINASE"/>
    <property type="match status" value="1"/>
</dbReference>
<dbReference type="EC" id="2.7.11.1" evidence="1"/>
<dbReference type="EMBL" id="OC873950">
    <property type="protein sequence ID" value="CAD7637146.1"/>
    <property type="molecule type" value="Genomic_DNA"/>
</dbReference>
<sequence length="126" mass="14026">MFAPTITAMNRLIGRTDSPSAHVTQPKAPEDVDINQGYYVHSTKLGEGGFGTVRLATHYKTNQKVAIKKMNKLKLGGDLFRVKTEISALKVLNHDNIAQLLQVIETQDTIYLVLEVTDPYILVIEC</sequence>
<protein>
    <recommendedName>
        <fullName evidence="1">non-specific serine/threonine protein kinase</fullName>
        <ecNumber evidence="1">2.7.11.1</ecNumber>
    </recommendedName>
</protein>
<keyword evidence="4 9" id="KW-0547">Nucleotide-binding</keyword>
<keyword evidence="12" id="KW-1185">Reference proteome</keyword>
<evidence type="ECO:0000256" key="7">
    <source>
        <dbReference type="ARBA" id="ARBA00047899"/>
    </source>
</evidence>
<comment type="catalytic activity">
    <reaction evidence="8">
        <text>L-seryl-[protein] + ATP = O-phospho-L-seryl-[protein] + ADP + H(+)</text>
        <dbReference type="Rhea" id="RHEA:17989"/>
        <dbReference type="Rhea" id="RHEA-COMP:9863"/>
        <dbReference type="Rhea" id="RHEA-COMP:11604"/>
        <dbReference type="ChEBI" id="CHEBI:15378"/>
        <dbReference type="ChEBI" id="CHEBI:29999"/>
        <dbReference type="ChEBI" id="CHEBI:30616"/>
        <dbReference type="ChEBI" id="CHEBI:83421"/>
        <dbReference type="ChEBI" id="CHEBI:456216"/>
        <dbReference type="EC" id="2.7.11.1"/>
    </reaction>
</comment>
<evidence type="ECO:0000256" key="8">
    <source>
        <dbReference type="ARBA" id="ARBA00048679"/>
    </source>
</evidence>
<comment type="catalytic activity">
    <reaction evidence="7">
        <text>L-threonyl-[protein] + ATP = O-phospho-L-threonyl-[protein] + ADP + H(+)</text>
        <dbReference type="Rhea" id="RHEA:46608"/>
        <dbReference type="Rhea" id="RHEA-COMP:11060"/>
        <dbReference type="Rhea" id="RHEA-COMP:11605"/>
        <dbReference type="ChEBI" id="CHEBI:15378"/>
        <dbReference type="ChEBI" id="CHEBI:30013"/>
        <dbReference type="ChEBI" id="CHEBI:30616"/>
        <dbReference type="ChEBI" id="CHEBI:61977"/>
        <dbReference type="ChEBI" id="CHEBI:456216"/>
        <dbReference type="EC" id="2.7.11.1"/>
    </reaction>
</comment>
<dbReference type="InterPro" id="IPR000719">
    <property type="entry name" value="Prot_kinase_dom"/>
</dbReference>
<dbReference type="InterPro" id="IPR011009">
    <property type="entry name" value="Kinase-like_dom_sf"/>
</dbReference>
<evidence type="ECO:0000256" key="6">
    <source>
        <dbReference type="ARBA" id="ARBA00022840"/>
    </source>
</evidence>
<evidence type="ECO:0000256" key="9">
    <source>
        <dbReference type="PROSITE-ProRule" id="PRU10141"/>
    </source>
</evidence>
<evidence type="ECO:0000256" key="5">
    <source>
        <dbReference type="ARBA" id="ARBA00022777"/>
    </source>
</evidence>
<reference evidence="11" key="1">
    <citation type="submission" date="2020-11" db="EMBL/GenBank/DDBJ databases">
        <authorList>
            <person name="Tran Van P."/>
        </authorList>
    </citation>
    <scope>NUCLEOTIDE SEQUENCE</scope>
</reference>
<keyword evidence="5" id="KW-0418">Kinase</keyword>
<dbReference type="FunFam" id="3.30.200.20:FF:000003">
    <property type="entry name" value="Non-specific serine/threonine protein kinase"/>
    <property type="match status" value="1"/>
</dbReference>
<gene>
    <name evidence="11" type="ORF">OSB1V03_LOCUS16870</name>
</gene>
<dbReference type="GO" id="GO:0005737">
    <property type="term" value="C:cytoplasm"/>
    <property type="evidence" value="ECO:0007669"/>
    <property type="project" value="TreeGrafter"/>
</dbReference>
<name>A0A7R9L8Q0_9ACAR</name>
<feature type="domain" description="Protein kinase" evidence="10">
    <location>
        <begin position="39"/>
        <end position="126"/>
    </location>
</feature>
<keyword evidence="3" id="KW-0808">Transferase</keyword>
<dbReference type="GO" id="GO:0035556">
    <property type="term" value="P:intracellular signal transduction"/>
    <property type="evidence" value="ECO:0007669"/>
    <property type="project" value="TreeGrafter"/>
</dbReference>
<evidence type="ECO:0000259" key="10">
    <source>
        <dbReference type="PROSITE" id="PS50011"/>
    </source>
</evidence>
<dbReference type="AlphaFoldDB" id="A0A7R9L8Q0"/>
<dbReference type="Proteomes" id="UP000759131">
    <property type="component" value="Unassembled WGS sequence"/>
</dbReference>
<dbReference type="PROSITE" id="PS00107">
    <property type="entry name" value="PROTEIN_KINASE_ATP"/>
    <property type="match status" value="1"/>
</dbReference>
<keyword evidence="6 9" id="KW-0067">ATP-binding</keyword>
<accession>A0A7R9L8Q0</accession>
<dbReference type="Pfam" id="PF00069">
    <property type="entry name" value="Pkinase"/>
    <property type="match status" value="1"/>
</dbReference>
<evidence type="ECO:0000256" key="1">
    <source>
        <dbReference type="ARBA" id="ARBA00012513"/>
    </source>
</evidence>
<evidence type="ECO:0000256" key="3">
    <source>
        <dbReference type="ARBA" id="ARBA00022679"/>
    </source>
</evidence>
<dbReference type="GO" id="GO:0004674">
    <property type="term" value="F:protein serine/threonine kinase activity"/>
    <property type="evidence" value="ECO:0007669"/>
    <property type="project" value="UniProtKB-KW"/>
</dbReference>
<dbReference type="InterPro" id="IPR017441">
    <property type="entry name" value="Protein_kinase_ATP_BS"/>
</dbReference>
<keyword evidence="2" id="KW-0723">Serine/threonine-protein kinase</keyword>
<dbReference type="PROSITE" id="PS50011">
    <property type="entry name" value="PROTEIN_KINASE_DOM"/>
    <property type="match status" value="1"/>
</dbReference>
<organism evidence="11">
    <name type="scientific">Medioppia subpectinata</name>
    <dbReference type="NCBI Taxonomy" id="1979941"/>
    <lineage>
        <taxon>Eukaryota</taxon>
        <taxon>Metazoa</taxon>
        <taxon>Ecdysozoa</taxon>
        <taxon>Arthropoda</taxon>
        <taxon>Chelicerata</taxon>
        <taxon>Arachnida</taxon>
        <taxon>Acari</taxon>
        <taxon>Acariformes</taxon>
        <taxon>Sarcoptiformes</taxon>
        <taxon>Oribatida</taxon>
        <taxon>Brachypylina</taxon>
        <taxon>Oppioidea</taxon>
        <taxon>Oppiidae</taxon>
        <taxon>Medioppia</taxon>
    </lineage>
</organism>
<dbReference type="PANTHER" id="PTHR24346">
    <property type="entry name" value="MAP/MICROTUBULE AFFINITY-REGULATING KINASE"/>
    <property type="match status" value="1"/>
</dbReference>
<dbReference type="GO" id="GO:0005524">
    <property type="term" value="F:ATP binding"/>
    <property type="evidence" value="ECO:0007669"/>
    <property type="project" value="UniProtKB-UniRule"/>
</dbReference>
<evidence type="ECO:0000313" key="12">
    <source>
        <dbReference type="Proteomes" id="UP000759131"/>
    </source>
</evidence>
<dbReference type="Gene3D" id="3.30.200.20">
    <property type="entry name" value="Phosphorylase Kinase, domain 1"/>
    <property type="match status" value="1"/>
</dbReference>
<dbReference type="SUPFAM" id="SSF56112">
    <property type="entry name" value="Protein kinase-like (PK-like)"/>
    <property type="match status" value="1"/>
</dbReference>
<evidence type="ECO:0000256" key="2">
    <source>
        <dbReference type="ARBA" id="ARBA00022527"/>
    </source>
</evidence>
<evidence type="ECO:0000313" key="11">
    <source>
        <dbReference type="EMBL" id="CAD7637146.1"/>
    </source>
</evidence>
<proteinExistence type="predicted"/>
<feature type="binding site" evidence="9">
    <location>
        <position position="69"/>
    </location>
    <ligand>
        <name>ATP</name>
        <dbReference type="ChEBI" id="CHEBI:30616"/>
    </ligand>
</feature>
<dbReference type="OrthoDB" id="6488637at2759"/>
<dbReference type="EMBL" id="CAJPIZ010019375">
    <property type="protein sequence ID" value="CAG2116915.1"/>
    <property type="molecule type" value="Genomic_DNA"/>
</dbReference>
<evidence type="ECO:0000256" key="4">
    <source>
        <dbReference type="ARBA" id="ARBA00022741"/>
    </source>
</evidence>